<sequence length="322" mass="37805">MPTERTNNNAVNQGPVPYDTARHPRPRTAAKSTNTEGARFHRRQAEIEAAAEDLMRPYRTDRRGCIHLTNQKEFDIIIPHIPDRLTTEECDAIHAEGEASRRETIKINRKHEREEKRAAKEAARLAGIAERLRKEVEAREEAEKAKKARIAHKDYMTYGEGRFSPEEQLQRVANVAKVHTWDQSIRDTLPHWIDWRDITCNADQWFSCNNEWPLMEQSMWIFQQVFKTAKAHHDTCDPVAYAKCDELFEDLENTLYSWKRCCLTSQTTNGERRRFLRDLKKVVFGVIRQHDIEMEIELIIQKMAAQPIAFPRVYSWEFTDVN</sequence>
<accession>A0A2H3J6P7</accession>
<evidence type="ECO:0000256" key="1">
    <source>
        <dbReference type="SAM" id="MobiDB-lite"/>
    </source>
</evidence>
<feature type="compositionally biased region" description="Polar residues" evidence="1">
    <location>
        <begin position="1"/>
        <end position="12"/>
    </location>
</feature>
<protein>
    <submittedName>
        <fullName evidence="2">Uncharacterized protein</fullName>
    </submittedName>
</protein>
<gene>
    <name evidence="2" type="ORF">WOLCODRAFT_19975</name>
</gene>
<dbReference type="AlphaFoldDB" id="A0A2H3J6P7"/>
<proteinExistence type="predicted"/>
<name>A0A2H3J6P7_WOLCO</name>
<organism evidence="2 3">
    <name type="scientific">Wolfiporia cocos (strain MD-104)</name>
    <name type="common">Brown rot fungus</name>
    <dbReference type="NCBI Taxonomy" id="742152"/>
    <lineage>
        <taxon>Eukaryota</taxon>
        <taxon>Fungi</taxon>
        <taxon>Dikarya</taxon>
        <taxon>Basidiomycota</taxon>
        <taxon>Agaricomycotina</taxon>
        <taxon>Agaricomycetes</taxon>
        <taxon>Polyporales</taxon>
        <taxon>Phaeolaceae</taxon>
        <taxon>Wolfiporia</taxon>
    </lineage>
</organism>
<dbReference type="EMBL" id="KB467854">
    <property type="protein sequence ID" value="PCH35433.1"/>
    <property type="molecule type" value="Genomic_DNA"/>
</dbReference>
<evidence type="ECO:0000313" key="2">
    <source>
        <dbReference type="EMBL" id="PCH35433.1"/>
    </source>
</evidence>
<keyword evidence="3" id="KW-1185">Reference proteome</keyword>
<evidence type="ECO:0000313" key="3">
    <source>
        <dbReference type="Proteomes" id="UP000218811"/>
    </source>
</evidence>
<feature type="region of interest" description="Disordered" evidence="1">
    <location>
        <begin position="1"/>
        <end position="40"/>
    </location>
</feature>
<dbReference type="Proteomes" id="UP000218811">
    <property type="component" value="Unassembled WGS sequence"/>
</dbReference>
<reference evidence="2 3" key="1">
    <citation type="journal article" date="2012" name="Science">
        <title>The Paleozoic origin of enzymatic lignin decomposition reconstructed from 31 fungal genomes.</title>
        <authorList>
            <person name="Floudas D."/>
            <person name="Binder M."/>
            <person name="Riley R."/>
            <person name="Barry K."/>
            <person name="Blanchette R.A."/>
            <person name="Henrissat B."/>
            <person name="Martinez A.T."/>
            <person name="Otillar R."/>
            <person name="Spatafora J.W."/>
            <person name="Yadav J.S."/>
            <person name="Aerts A."/>
            <person name="Benoit I."/>
            <person name="Boyd A."/>
            <person name="Carlson A."/>
            <person name="Copeland A."/>
            <person name="Coutinho P.M."/>
            <person name="de Vries R.P."/>
            <person name="Ferreira P."/>
            <person name="Findley K."/>
            <person name="Foster B."/>
            <person name="Gaskell J."/>
            <person name="Glotzer D."/>
            <person name="Gorecki P."/>
            <person name="Heitman J."/>
            <person name="Hesse C."/>
            <person name="Hori C."/>
            <person name="Igarashi K."/>
            <person name="Jurgens J.A."/>
            <person name="Kallen N."/>
            <person name="Kersten P."/>
            <person name="Kohler A."/>
            <person name="Kuees U."/>
            <person name="Kumar T.K.A."/>
            <person name="Kuo A."/>
            <person name="LaButti K."/>
            <person name="Larrondo L.F."/>
            <person name="Lindquist E."/>
            <person name="Ling A."/>
            <person name="Lombard V."/>
            <person name="Lucas S."/>
            <person name="Lundell T."/>
            <person name="Martin R."/>
            <person name="McLaughlin D.J."/>
            <person name="Morgenstern I."/>
            <person name="Morin E."/>
            <person name="Murat C."/>
            <person name="Nagy L.G."/>
            <person name="Nolan M."/>
            <person name="Ohm R.A."/>
            <person name="Patyshakuliyeva A."/>
            <person name="Rokas A."/>
            <person name="Ruiz-Duenas F.J."/>
            <person name="Sabat G."/>
            <person name="Salamov A."/>
            <person name="Samejima M."/>
            <person name="Schmutz J."/>
            <person name="Slot J.C."/>
            <person name="St John F."/>
            <person name="Stenlid J."/>
            <person name="Sun H."/>
            <person name="Sun S."/>
            <person name="Syed K."/>
            <person name="Tsang A."/>
            <person name="Wiebenga A."/>
            <person name="Young D."/>
            <person name="Pisabarro A."/>
            <person name="Eastwood D.C."/>
            <person name="Martin F."/>
            <person name="Cullen D."/>
            <person name="Grigoriev I.V."/>
            <person name="Hibbett D.S."/>
        </authorList>
    </citation>
    <scope>NUCLEOTIDE SEQUENCE [LARGE SCALE GENOMIC DNA]</scope>
    <source>
        <strain evidence="2 3">MD-104</strain>
    </source>
</reference>